<dbReference type="Proteomes" id="UP001156903">
    <property type="component" value="Unassembled WGS sequence"/>
</dbReference>
<feature type="transmembrane region" description="Helical" evidence="1">
    <location>
        <begin position="16"/>
        <end position="36"/>
    </location>
</feature>
<keyword evidence="1" id="KW-0472">Membrane</keyword>
<feature type="transmembrane region" description="Helical" evidence="1">
    <location>
        <begin position="65"/>
        <end position="82"/>
    </location>
</feature>
<dbReference type="InterPro" id="IPR010295">
    <property type="entry name" value="DUF898"/>
</dbReference>
<organism evidence="2 3">
    <name type="scientific">Hydrogenophaga electricum</name>
    <dbReference type="NCBI Taxonomy" id="1230953"/>
    <lineage>
        <taxon>Bacteria</taxon>
        <taxon>Pseudomonadati</taxon>
        <taxon>Pseudomonadota</taxon>
        <taxon>Betaproteobacteria</taxon>
        <taxon>Burkholderiales</taxon>
        <taxon>Comamonadaceae</taxon>
        <taxon>Hydrogenophaga</taxon>
    </lineage>
</organism>
<accession>A0ABQ6C1F9</accession>
<comment type="caution">
    <text evidence="2">The sequence shown here is derived from an EMBL/GenBank/DDBJ whole genome shotgun (WGS) entry which is preliminary data.</text>
</comment>
<feature type="transmembrane region" description="Helical" evidence="1">
    <location>
        <begin position="301"/>
        <end position="322"/>
    </location>
</feature>
<feature type="transmembrane region" description="Helical" evidence="1">
    <location>
        <begin position="245"/>
        <end position="269"/>
    </location>
</feature>
<gene>
    <name evidence="2" type="ORF">GCM10007935_11600</name>
</gene>
<feature type="transmembrane region" description="Helical" evidence="1">
    <location>
        <begin position="164"/>
        <end position="185"/>
    </location>
</feature>
<feature type="transmembrane region" description="Helical" evidence="1">
    <location>
        <begin position="88"/>
        <end position="111"/>
    </location>
</feature>
<keyword evidence="3" id="KW-1185">Reference proteome</keyword>
<dbReference type="EMBL" id="BSPB01000006">
    <property type="protein sequence ID" value="GLS13730.1"/>
    <property type="molecule type" value="Genomic_DNA"/>
</dbReference>
<evidence type="ECO:0000256" key="1">
    <source>
        <dbReference type="SAM" id="Phobius"/>
    </source>
</evidence>
<protein>
    <submittedName>
        <fullName evidence="2">Membrane protein</fullName>
    </submittedName>
</protein>
<name>A0ABQ6C1F9_9BURK</name>
<sequence>MRHLPITFTGSGSEYFRIWIVNLLLLFVTLGLYWPWAKVRRLRYFWANTLVDGDPLGFHGEARQMFKGWVLVGVLFVLYNWASSFSAIAGLVAFVALAALWPALWRSSLAFRLGNTSWRGLRFRFVGSLRDAYLTQLPSFLAALPLVLLSFALPEDPDATPPAWWAGVFGGALLLFLLTLPWLFWRMKAYQHRHYSYAGLQTDFRAGLGAFYLIALKPLLVLLALVGLSMLYVGLRFAGGIAWDGVLWVLFRVLPMLFAGAGLLMFFVIGPWLTARLQNLVWTKTGNAQMRFISQLGFRRLLLLGFKNGLLIALTLGLYWPFAKVAVARLRLEAVHIRSVIDMEALAAAEHEQPGEAAGEAAGDLFGLDMGL</sequence>
<evidence type="ECO:0000313" key="3">
    <source>
        <dbReference type="Proteomes" id="UP001156903"/>
    </source>
</evidence>
<proteinExistence type="predicted"/>
<reference evidence="3" key="1">
    <citation type="journal article" date="2019" name="Int. J. Syst. Evol. Microbiol.">
        <title>The Global Catalogue of Microorganisms (GCM) 10K type strain sequencing project: providing services to taxonomists for standard genome sequencing and annotation.</title>
        <authorList>
            <consortium name="The Broad Institute Genomics Platform"/>
            <consortium name="The Broad Institute Genome Sequencing Center for Infectious Disease"/>
            <person name="Wu L."/>
            <person name="Ma J."/>
        </authorList>
    </citation>
    <scope>NUCLEOTIDE SEQUENCE [LARGE SCALE GENOMIC DNA]</scope>
    <source>
        <strain evidence="3">NBRC 109341</strain>
    </source>
</reference>
<keyword evidence="1" id="KW-1133">Transmembrane helix</keyword>
<keyword evidence="1" id="KW-0812">Transmembrane</keyword>
<feature type="transmembrane region" description="Helical" evidence="1">
    <location>
        <begin position="206"/>
        <end position="233"/>
    </location>
</feature>
<evidence type="ECO:0000313" key="2">
    <source>
        <dbReference type="EMBL" id="GLS13730.1"/>
    </source>
</evidence>
<feature type="transmembrane region" description="Helical" evidence="1">
    <location>
        <begin position="132"/>
        <end position="152"/>
    </location>
</feature>
<dbReference type="Pfam" id="PF05987">
    <property type="entry name" value="DUF898"/>
    <property type="match status" value="1"/>
</dbReference>